<organism evidence="1 2">
    <name type="scientific">Aspergillus bertholletiae</name>
    <dbReference type="NCBI Taxonomy" id="1226010"/>
    <lineage>
        <taxon>Eukaryota</taxon>
        <taxon>Fungi</taxon>
        <taxon>Dikarya</taxon>
        <taxon>Ascomycota</taxon>
        <taxon>Pezizomycotina</taxon>
        <taxon>Eurotiomycetes</taxon>
        <taxon>Eurotiomycetidae</taxon>
        <taxon>Eurotiales</taxon>
        <taxon>Aspergillaceae</taxon>
        <taxon>Aspergillus</taxon>
        <taxon>Aspergillus subgen. Circumdati</taxon>
    </lineage>
</organism>
<protein>
    <submittedName>
        <fullName evidence="1">Uncharacterized protein</fullName>
    </submittedName>
</protein>
<dbReference type="EMBL" id="ML736226">
    <property type="protein sequence ID" value="KAE8377248.1"/>
    <property type="molecule type" value="Genomic_DNA"/>
</dbReference>
<keyword evidence="2" id="KW-1185">Reference proteome</keyword>
<dbReference type="AlphaFoldDB" id="A0A5N7B727"/>
<name>A0A5N7B727_9EURO</name>
<proteinExistence type="predicted"/>
<reference evidence="1 2" key="1">
    <citation type="submission" date="2019-04" db="EMBL/GenBank/DDBJ databases">
        <title>Friends and foes A comparative genomics studyof 23 Aspergillus species from section Flavi.</title>
        <authorList>
            <consortium name="DOE Joint Genome Institute"/>
            <person name="Kjaerbolling I."/>
            <person name="Vesth T."/>
            <person name="Frisvad J.C."/>
            <person name="Nybo J.L."/>
            <person name="Theobald S."/>
            <person name="Kildgaard S."/>
            <person name="Isbrandt T."/>
            <person name="Kuo A."/>
            <person name="Sato A."/>
            <person name="Lyhne E.K."/>
            <person name="Kogle M.E."/>
            <person name="Wiebenga A."/>
            <person name="Kun R.S."/>
            <person name="Lubbers R.J."/>
            <person name="Makela M.R."/>
            <person name="Barry K."/>
            <person name="Chovatia M."/>
            <person name="Clum A."/>
            <person name="Daum C."/>
            <person name="Haridas S."/>
            <person name="He G."/>
            <person name="LaButti K."/>
            <person name="Lipzen A."/>
            <person name="Mondo S."/>
            <person name="Riley R."/>
            <person name="Salamov A."/>
            <person name="Simmons B.A."/>
            <person name="Magnuson J.K."/>
            <person name="Henrissat B."/>
            <person name="Mortensen U.H."/>
            <person name="Larsen T.O."/>
            <person name="Devries R.P."/>
            <person name="Grigoriev I.V."/>
            <person name="Machida M."/>
            <person name="Baker S.E."/>
            <person name="Andersen M.R."/>
        </authorList>
    </citation>
    <scope>NUCLEOTIDE SEQUENCE [LARGE SCALE GENOMIC DNA]</scope>
    <source>
        <strain evidence="1 2">IBT 29228</strain>
    </source>
</reference>
<gene>
    <name evidence="1" type="ORF">BDV26DRAFT_263956</name>
</gene>
<accession>A0A5N7B727</accession>
<dbReference type="Proteomes" id="UP000326198">
    <property type="component" value="Unassembled WGS sequence"/>
</dbReference>
<evidence type="ECO:0000313" key="1">
    <source>
        <dbReference type="EMBL" id="KAE8377248.1"/>
    </source>
</evidence>
<evidence type="ECO:0000313" key="2">
    <source>
        <dbReference type="Proteomes" id="UP000326198"/>
    </source>
</evidence>
<sequence length="87" mass="9672">MISDKSRIFFCPRTPSFSLIPLLTAFTSRNSTRLASRMNLLRGPDAHTIQPRARHKICPTPPTGTPLHPTARLISFLFLSSVFGPLP</sequence>